<evidence type="ECO:0000313" key="4">
    <source>
        <dbReference type="EMBL" id="BCJ31247.1"/>
    </source>
</evidence>
<proteinExistence type="predicted"/>
<dbReference type="Proteomes" id="UP000680750">
    <property type="component" value="Chromosome"/>
</dbReference>
<gene>
    <name evidence="4" type="ORF">Asera_53550</name>
</gene>
<dbReference type="InterPro" id="IPR000253">
    <property type="entry name" value="FHA_dom"/>
</dbReference>
<organism evidence="4 5">
    <name type="scientific">Actinocatenispora sera</name>
    <dbReference type="NCBI Taxonomy" id="390989"/>
    <lineage>
        <taxon>Bacteria</taxon>
        <taxon>Bacillati</taxon>
        <taxon>Actinomycetota</taxon>
        <taxon>Actinomycetes</taxon>
        <taxon>Micromonosporales</taxon>
        <taxon>Micromonosporaceae</taxon>
        <taxon>Actinocatenispora</taxon>
    </lineage>
</organism>
<dbReference type="SUPFAM" id="SSF49879">
    <property type="entry name" value="SMAD/FHA domain"/>
    <property type="match status" value="1"/>
</dbReference>
<keyword evidence="5" id="KW-1185">Reference proteome</keyword>
<evidence type="ECO:0000313" key="5">
    <source>
        <dbReference type="Proteomes" id="UP000680750"/>
    </source>
</evidence>
<dbReference type="AlphaFoldDB" id="A0A810L7N2"/>
<dbReference type="InterPro" id="IPR008984">
    <property type="entry name" value="SMAD_FHA_dom_sf"/>
</dbReference>
<sequence>MQGGARRRAGGSGQQLPPGHDSLAFGVPESVPGTIFVLALRGGIEMRPREGRTILFGRNAEDVHVCVGVDDRGVSRRHGVLLHSDGRWWVRNTGRLPIRLPGSRLLFHGEEPVPLAHGYSPLFVRGSADRDHLLEVYVAADAGDRPGERPLDETQPPRLWHLADEERAVLIVLGQRYLRHDAHPQPLAWRQAADQLAELFPDAGWTPKRVEHHVAAIRTRLSAAGVAGLTRDEVGEPVGNALNDNLLHELMLSTTLIPPDLALLDAHLD</sequence>
<dbReference type="KEGG" id="aser:Asera_53550"/>
<reference evidence="4" key="1">
    <citation type="submission" date="2020-08" db="EMBL/GenBank/DDBJ databases">
        <title>Whole genome shotgun sequence of Actinocatenispora sera NBRC 101916.</title>
        <authorList>
            <person name="Komaki H."/>
            <person name="Tamura T."/>
        </authorList>
    </citation>
    <scope>NUCLEOTIDE SEQUENCE</scope>
    <source>
        <strain evidence="4">NBRC 101916</strain>
    </source>
</reference>
<dbReference type="Gene3D" id="2.60.200.20">
    <property type="match status" value="1"/>
</dbReference>
<feature type="domain" description="FHA" evidence="3">
    <location>
        <begin position="54"/>
        <end position="105"/>
    </location>
</feature>
<dbReference type="EMBL" id="AP023354">
    <property type="protein sequence ID" value="BCJ31247.1"/>
    <property type="molecule type" value="Genomic_DNA"/>
</dbReference>
<evidence type="ECO:0000256" key="2">
    <source>
        <dbReference type="SAM" id="MobiDB-lite"/>
    </source>
</evidence>
<evidence type="ECO:0000256" key="1">
    <source>
        <dbReference type="ARBA" id="ARBA00022553"/>
    </source>
</evidence>
<feature type="region of interest" description="Disordered" evidence="2">
    <location>
        <begin position="1"/>
        <end position="24"/>
    </location>
</feature>
<dbReference type="PROSITE" id="PS50006">
    <property type="entry name" value="FHA_DOMAIN"/>
    <property type="match status" value="1"/>
</dbReference>
<protein>
    <recommendedName>
        <fullName evidence="3">FHA domain-containing protein</fullName>
    </recommendedName>
</protein>
<name>A0A810L7N2_9ACTN</name>
<evidence type="ECO:0000259" key="3">
    <source>
        <dbReference type="PROSITE" id="PS50006"/>
    </source>
</evidence>
<keyword evidence="1" id="KW-0597">Phosphoprotein</keyword>
<accession>A0A810L7N2</accession>